<dbReference type="GO" id="GO:0003700">
    <property type="term" value="F:DNA-binding transcription factor activity"/>
    <property type="evidence" value="ECO:0007669"/>
    <property type="project" value="InterPro"/>
</dbReference>
<dbReference type="SUPFAM" id="SSF46785">
    <property type="entry name" value="Winged helix' DNA-binding domain"/>
    <property type="match status" value="1"/>
</dbReference>
<keyword evidence="3" id="KW-0804">Transcription</keyword>
<evidence type="ECO:0000259" key="4">
    <source>
        <dbReference type="SMART" id="SM00418"/>
    </source>
</evidence>
<evidence type="ECO:0000313" key="6">
    <source>
        <dbReference type="Proteomes" id="UP000540423"/>
    </source>
</evidence>
<keyword evidence="2 5" id="KW-0238">DNA-binding</keyword>
<evidence type="ECO:0000256" key="3">
    <source>
        <dbReference type="ARBA" id="ARBA00023163"/>
    </source>
</evidence>
<evidence type="ECO:0000313" key="5">
    <source>
        <dbReference type="EMBL" id="MBB6434030.1"/>
    </source>
</evidence>
<dbReference type="Gene3D" id="1.10.10.10">
    <property type="entry name" value="Winged helix-like DNA-binding domain superfamily/Winged helix DNA-binding domain"/>
    <property type="match status" value="1"/>
</dbReference>
<accession>A0A7X0HAM0</accession>
<dbReference type="RefSeq" id="WP_185026235.1">
    <property type="nucleotide sequence ID" value="NZ_BNBN01000001.1"/>
</dbReference>
<evidence type="ECO:0000256" key="2">
    <source>
        <dbReference type="ARBA" id="ARBA00023125"/>
    </source>
</evidence>
<sequence>MLRIHFTAEDLTRLRVAARPDPLWDLVHALHLLQNRQAALVFDPWRREVREALAREGLTATTAALARLCPWAAYFPDFLTPGQGIADLETGIDQVLSTPRHRLSDELGRVFAGGDGPGEPVPEVARRLAEGDVETLVRLGEALRRFYAVAVAPYLGDVRAAVAADRPVRAEAALEDGADGLLASYQPELTWREGGRVLEAEYPVTRELALEGRALTMIPSFFCVRQPVALADPALPPVLVHPLTPEPGWLLRSRAARDGSAPAGGLPVAQLIGHTRAAVLDALDRPMTTTQLASALRLALSTASRHATVLREAGLVTSERRGSAVVHRRTPLGQALLAGGAGR</sequence>
<gene>
    <name evidence="5" type="ORF">HNQ79_000468</name>
</gene>
<feature type="domain" description="HTH arsR-type" evidence="4">
    <location>
        <begin position="270"/>
        <end position="337"/>
    </location>
</feature>
<proteinExistence type="predicted"/>
<dbReference type="SMART" id="SM00418">
    <property type="entry name" value="HTH_ARSR"/>
    <property type="match status" value="1"/>
</dbReference>
<dbReference type="CDD" id="cd00090">
    <property type="entry name" value="HTH_ARSR"/>
    <property type="match status" value="1"/>
</dbReference>
<protein>
    <submittedName>
        <fullName evidence="5">DNA-binding transcriptional ArsR family regulator</fullName>
    </submittedName>
</protein>
<keyword evidence="1" id="KW-0805">Transcription regulation</keyword>
<comment type="caution">
    <text evidence="5">The sequence shown here is derived from an EMBL/GenBank/DDBJ whole genome shotgun (WGS) entry which is preliminary data.</text>
</comment>
<name>A0A7X0HAM0_9ACTN</name>
<evidence type="ECO:0000256" key="1">
    <source>
        <dbReference type="ARBA" id="ARBA00023015"/>
    </source>
</evidence>
<dbReference type="AlphaFoldDB" id="A0A7X0HAM0"/>
<dbReference type="InterPro" id="IPR051011">
    <property type="entry name" value="Metal_resp_trans_reg"/>
</dbReference>
<reference evidence="5 6" key="1">
    <citation type="submission" date="2020-08" db="EMBL/GenBank/DDBJ databases">
        <title>Genomic Encyclopedia of Type Strains, Phase IV (KMG-IV): sequencing the most valuable type-strain genomes for metagenomic binning, comparative biology and taxonomic classification.</title>
        <authorList>
            <person name="Goeker M."/>
        </authorList>
    </citation>
    <scope>NUCLEOTIDE SEQUENCE [LARGE SCALE GENOMIC DNA]</scope>
    <source>
        <strain evidence="5 6">DSM 40141</strain>
    </source>
</reference>
<dbReference type="PANTHER" id="PTHR43132">
    <property type="entry name" value="ARSENICAL RESISTANCE OPERON REPRESSOR ARSR-RELATED"/>
    <property type="match status" value="1"/>
</dbReference>
<dbReference type="InterPro" id="IPR011991">
    <property type="entry name" value="ArsR-like_HTH"/>
</dbReference>
<dbReference type="PANTHER" id="PTHR43132:SF8">
    <property type="entry name" value="HTH-TYPE TRANSCRIPTIONAL REGULATOR KMTR"/>
    <property type="match status" value="1"/>
</dbReference>
<dbReference type="InterPro" id="IPR001845">
    <property type="entry name" value="HTH_ArsR_DNA-bd_dom"/>
</dbReference>
<dbReference type="GO" id="GO:0003677">
    <property type="term" value="F:DNA binding"/>
    <property type="evidence" value="ECO:0007669"/>
    <property type="project" value="UniProtKB-KW"/>
</dbReference>
<dbReference type="Pfam" id="PF12840">
    <property type="entry name" value="HTH_20"/>
    <property type="match status" value="1"/>
</dbReference>
<dbReference type="InterPro" id="IPR036388">
    <property type="entry name" value="WH-like_DNA-bd_sf"/>
</dbReference>
<organism evidence="5 6">
    <name type="scientific">Streptomyces candidus</name>
    <dbReference type="NCBI Taxonomy" id="67283"/>
    <lineage>
        <taxon>Bacteria</taxon>
        <taxon>Bacillati</taxon>
        <taxon>Actinomycetota</taxon>
        <taxon>Actinomycetes</taxon>
        <taxon>Kitasatosporales</taxon>
        <taxon>Streptomycetaceae</taxon>
        <taxon>Streptomyces</taxon>
    </lineage>
</organism>
<dbReference type="InterPro" id="IPR036390">
    <property type="entry name" value="WH_DNA-bd_sf"/>
</dbReference>
<dbReference type="EMBL" id="JACHEM010000001">
    <property type="protein sequence ID" value="MBB6434030.1"/>
    <property type="molecule type" value="Genomic_DNA"/>
</dbReference>
<keyword evidence="6" id="KW-1185">Reference proteome</keyword>
<dbReference type="Proteomes" id="UP000540423">
    <property type="component" value="Unassembled WGS sequence"/>
</dbReference>